<gene>
    <name evidence="1" type="ORF">V6N11_063367</name>
</gene>
<comment type="caution">
    <text evidence="1">The sequence shown here is derived from an EMBL/GenBank/DDBJ whole genome shotgun (WGS) entry which is preliminary data.</text>
</comment>
<keyword evidence="2" id="KW-1185">Reference proteome</keyword>
<dbReference type="Proteomes" id="UP001396334">
    <property type="component" value="Unassembled WGS sequence"/>
</dbReference>
<name>A0ABR1Z9K5_9ROSI</name>
<evidence type="ECO:0000313" key="1">
    <source>
        <dbReference type="EMBL" id="KAK8476474.1"/>
    </source>
</evidence>
<accession>A0ABR1Z9K5</accession>
<organism evidence="1 2">
    <name type="scientific">Hibiscus sabdariffa</name>
    <name type="common">roselle</name>
    <dbReference type="NCBI Taxonomy" id="183260"/>
    <lineage>
        <taxon>Eukaryota</taxon>
        <taxon>Viridiplantae</taxon>
        <taxon>Streptophyta</taxon>
        <taxon>Embryophyta</taxon>
        <taxon>Tracheophyta</taxon>
        <taxon>Spermatophyta</taxon>
        <taxon>Magnoliopsida</taxon>
        <taxon>eudicotyledons</taxon>
        <taxon>Gunneridae</taxon>
        <taxon>Pentapetalae</taxon>
        <taxon>rosids</taxon>
        <taxon>malvids</taxon>
        <taxon>Malvales</taxon>
        <taxon>Malvaceae</taxon>
        <taxon>Malvoideae</taxon>
        <taxon>Hibiscus</taxon>
    </lineage>
</organism>
<evidence type="ECO:0000313" key="2">
    <source>
        <dbReference type="Proteomes" id="UP001396334"/>
    </source>
</evidence>
<dbReference type="EMBL" id="JBBPBN010002215">
    <property type="protein sequence ID" value="KAK8476474.1"/>
    <property type="molecule type" value="Genomic_DNA"/>
</dbReference>
<proteinExistence type="predicted"/>
<reference evidence="1 2" key="1">
    <citation type="journal article" date="2024" name="G3 (Bethesda)">
        <title>Genome assembly of Hibiscus sabdariffa L. provides insights into metabolisms of medicinal natural products.</title>
        <authorList>
            <person name="Kim T."/>
        </authorList>
    </citation>
    <scope>NUCLEOTIDE SEQUENCE [LARGE SCALE GENOMIC DNA]</scope>
    <source>
        <strain evidence="1">TK-2024</strain>
        <tissue evidence="1">Old leaves</tissue>
    </source>
</reference>
<sequence length="77" mass="8263">MSSKFSTDFDDSIPDFLPFTAIAYDRDSPGYAIDATSTSSICTEWSKPSSPSPIVARCSSARCGDPCRSSVELIEST</sequence>
<protein>
    <submittedName>
        <fullName evidence="1">Uncharacterized protein</fullName>
    </submittedName>
</protein>